<comment type="caution">
    <text evidence="1">The sequence shown here is derived from an EMBL/GenBank/DDBJ whole genome shotgun (WGS) entry which is preliminary data.</text>
</comment>
<sequence>MKNHPPLFRRRIFDIKHLFCLGFHDE</sequence>
<proteinExistence type="predicted"/>
<protein>
    <submittedName>
        <fullName evidence="1">Uncharacterized protein</fullName>
    </submittedName>
</protein>
<organism evidence="1 2">
    <name type="scientific">Trifolium medium</name>
    <dbReference type="NCBI Taxonomy" id="97028"/>
    <lineage>
        <taxon>Eukaryota</taxon>
        <taxon>Viridiplantae</taxon>
        <taxon>Streptophyta</taxon>
        <taxon>Embryophyta</taxon>
        <taxon>Tracheophyta</taxon>
        <taxon>Spermatophyta</taxon>
        <taxon>Magnoliopsida</taxon>
        <taxon>eudicotyledons</taxon>
        <taxon>Gunneridae</taxon>
        <taxon>Pentapetalae</taxon>
        <taxon>rosids</taxon>
        <taxon>fabids</taxon>
        <taxon>Fabales</taxon>
        <taxon>Fabaceae</taxon>
        <taxon>Papilionoideae</taxon>
        <taxon>50 kb inversion clade</taxon>
        <taxon>NPAAA clade</taxon>
        <taxon>Hologalegina</taxon>
        <taxon>IRL clade</taxon>
        <taxon>Trifolieae</taxon>
        <taxon>Trifolium</taxon>
    </lineage>
</organism>
<feature type="non-terminal residue" evidence="1">
    <location>
        <position position="26"/>
    </location>
</feature>
<accession>A0A392VZC4</accession>
<evidence type="ECO:0000313" key="1">
    <source>
        <dbReference type="EMBL" id="MCI92849.1"/>
    </source>
</evidence>
<keyword evidence="2" id="KW-1185">Reference proteome</keyword>
<reference evidence="1 2" key="1">
    <citation type="journal article" date="2018" name="Front. Plant Sci.">
        <title>Red Clover (Trifolium pratense) and Zigzag Clover (T. medium) - A Picture of Genomic Similarities and Differences.</title>
        <authorList>
            <person name="Dluhosova J."/>
            <person name="Istvanek J."/>
            <person name="Nedelnik J."/>
            <person name="Repkova J."/>
        </authorList>
    </citation>
    <scope>NUCLEOTIDE SEQUENCE [LARGE SCALE GENOMIC DNA]</scope>
    <source>
        <strain evidence="2">cv. 10/8</strain>
        <tissue evidence="1">Leaf</tissue>
    </source>
</reference>
<dbReference type="Proteomes" id="UP000265520">
    <property type="component" value="Unassembled WGS sequence"/>
</dbReference>
<evidence type="ECO:0000313" key="2">
    <source>
        <dbReference type="Proteomes" id="UP000265520"/>
    </source>
</evidence>
<dbReference type="AlphaFoldDB" id="A0A392VZC4"/>
<dbReference type="EMBL" id="LXQA011312464">
    <property type="protein sequence ID" value="MCI92849.1"/>
    <property type="molecule type" value="Genomic_DNA"/>
</dbReference>
<name>A0A392VZC4_9FABA</name>